<sequence length="142" mass="15880">PLSLRLKVNRPHRLKLITWYSRFTYLVHLLCLSALPIVFKQKLKNVQVEEGHNITLCCEISKPGVPVEWRLGGDLLEHGDKHQIKQRGSVLELSIRDAVPEDSGVYTCVCREQRTKKGTAAFSAVSSPNLELQSAGGKAESF</sequence>
<dbReference type="InterPro" id="IPR036179">
    <property type="entry name" value="Ig-like_dom_sf"/>
</dbReference>
<dbReference type="InterPro" id="IPR013783">
    <property type="entry name" value="Ig-like_fold"/>
</dbReference>
<evidence type="ECO:0000313" key="6">
    <source>
        <dbReference type="Ensembl" id="ENSPNYP00000008248.1"/>
    </source>
</evidence>
<dbReference type="SMART" id="SM00408">
    <property type="entry name" value="IGc2"/>
    <property type="match status" value="1"/>
</dbReference>
<dbReference type="InterPro" id="IPR007110">
    <property type="entry name" value="Ig-like_dom"/>
</dbReference>
<dbReference type="Pfam" id="PF07679">
    <property type="entry name" value="I-set"/>
    <property type="match status" value="1"/>
</dbReference>
<dbReference type="GeneTree" id="ENSGT00940000168428"/>
<reference evidence="6" key="1">
    <citation type="submission" date="2023-09" db="UniProtKB">
        <authorList>
            <consortium name="Ensembl"/>
        </authorList>
    </citation>
    <scope>IDENTIFICATION</scope>
</reference>
<name>A0A3B4FE60_9CICH</name>
<proteinExistence type="predicted"/>
<comment type="subcellular location">
    <subcellularLocation>
        <location evidence="1">Cytoplasm</location>
    </subcellularLocation>
</comment>
<keyword evidence="2" id="KW-0963">Cytoplasm</keyword>
<organism evidence="6">
    <name type="scientific">Pundamilia nyererei</name>
    <dbReference type="NCBI Taxonomy" id="303518"/>
    <lineage>
        <taxon>Eukaryota</taxon>
        <taxon>Metazoa</taxon>
        <taxon>Chordata</taxon>
        <taxon>Craniata</taxon>
        <taxon>Vertebrata</taxon>
        <taxon>Euteleostomi</taxon>
        <taxon>Actinopterygii</taxon>
        <taxon>Neopterygii</taxon>
        <taxon>Teleostei</taxon>
        <taxon>Neoteleostei</taxon>
        <taxon>Acanthomorphata</taxon>
        <taxon>Ovalentaria</taxon>
        <taxon>Cichlomorphae</taxon>
        <taxon>Cichliformes</taxon>
        <taxon>Cichlidae</taxon>
        <taxon>African cichlids</taxon>
        <taxon>Pseudocrenilabrinae</taxon>
        <taxon>Haplochromini</taxon>
        <taxon>Pundamilia</taxon>
    </lineage>
</organism>
<dbReference type="Gene3D" id="2.60.40.10">
    <property type="entry name" value="Immunoglobulins"/>
    <property type="match status" value="1"/>
</dbReference>
<protein>
    <recommendedName>
        <fullName evidence="5">Ig-like domain-containing protein</fullName>
    </recommendedName>
</protein>
<evidence type="ECO:0000256" key="4">
    <source>
        <dbReference type="ARBA" id="ARBA00023157"/>
    </source>
</evidence>
<dbReference type="FunFam" id="2.60.40.10:FF:000228">
    <property type="entry name" value="obscurin isoform X4"/>
    <property type="match status" value="1"/>
</dbReference>
<accession>A0A3B4FE60</accession>
<dbReference type="STRING" id="303518.ENSPNYP00000008248"/>
<evidence type="ECO:0000256" key="1">
    <source>
        <dbReference type="ARBA" id="ARBA00004496"/>
    </source>
</evidence>
<dbReference type="AlphaFoldDB" id="A0A3B4FE60"/>
<dbReference type="PANTHER" id="PTHR35971">
    <property type="entry name" value="SI:DKEY-31G6.6"/>
    <property type="match status" value="1"/>
</dbReference>
<dbReference type="GO" id="GO:0005737">
    <property type="term" value="C:cytoplasm"/>
    <property type="evidence" value="ECO:0007669"/>
    <property type="project" value="UniProtKB-SubCell"/>
</dbReference>
<dbReference type="InterPro" id="IPR003598">
    <property type="entry name" value="Ig_sub2"/>
</dbReference>
<dbReference type="SMART" id="SM00409">
    <property type="entry name" value="IG"/>
    <property type="match status" value="1"/>
</dbReference>
<dbReference type="PROSITE" id="PS50835">
    <property type="entry name" value="IG_LIKE"/>
    <property type="match status" value="1"/>
</dbReference>
<dbReference type="PANTHER" id="PTHR35971:SF5">
    <property type="entry name" value="OBSCURIN LIKE CYTOSKELETAL ADAPTOR 1"/>
    <property type="match status" value="1"/>
</dbReference>
<keyword evidence="4" id="KW-1015">Disulfide bond</keyword>
<dbReference type="InterPro" id="IPR052385">
    <property type="entry name" value="Obscurin/Obscurin-like_Reg"/>
</dbReference>
<dbReference type="SUPFAM" id="SSF48726">
    <property type="entry name" value="Immunoglobulin"/>
    <property type="match status" value="1"/>
</dbReference>
<dbReference type="InterPro" id="IPR003599">
    <property type="entry name" value="Ig_sub"/>
</dbReference>
<dbReference type="Ensembl" id="ENSPNYT00000008448.1">
    <property type="protein sequence ID" value="ENSPNYP00000008248.1"/>
    <property type="gene ID" value="ENSPNYG00000006303.1"/>
</dbReference>
<evidence type="ECO:0000256" key="2">
    <source>
        <dbReference type="ARBA" id="ARBA00022490"/>
    </source>
</evidence>
<evidence type="ECO:0000256" key="3">
    <source>
        <dbReference type="ARBA" id="ARBA00022553"/>
    </source>
</evidence>
<dbReference type="InterPro" id="IPR013098">
    <property type="entry name" value="Ig_I-set"/>
</dbReference>
<feature type="domain" description="Ig-like" evidence="5">
    <location>
        <begin position="36"/>
        <end position="126"/>
    </location>
</feature>
<evidence type="ECO:0000259" key="5">
    <source>
        <dbReference type="PROSITE" id="PS50835"/>
    </source>
</evidence>
<keyword evidence="3" id="KW-0597">Phosphoprotein</keyword>